<reference evidence="2 3" key="1">
    <citation type="submission" date="2016-10" db="EMBL/GenBank/DDBJ databases">
        <title>The genome sequence of Colletotrichum fioriniae PJ7.</title>
        <authorList>
            <person name="Baroncelli R."/>
        </authorList>
    </citation>
    <scope>NUCLEOTIDE SEQUENCE [LARGE SCALE GENOMIC DNA]</scope>
    <source>
        <strain evidence="2">Col 31</strain>
    </source>
</reference>
<feature type="region of interest" description="Disordered" evidence="1">
    <location>
        <begin position="43"/>
        <end position="110"/>
    </location>
</feature>
<proteinExistence type="predicted"/>
<name>A0AAI9UL27_9PEZI</name>
<sequence>MTTLRLSACSRACLTLPPHLIVPAGPSLFVPCLPTQTLCSLTRTSSSKPVSSRVSVPAAASGDKTNRNGPQGLYLDLPPGTRWKNRSCVPVHAPARSNNLPAEDSKPGGR</sequence>
<dbReference type="EMBL" id="MLGG01000013">
    <property type="protein sequence ID" value="KAK1459076.1"/>
    <property type="molecule type" value="Genomic_DNA"/>
</dbReference>
<dbReference type="AlphaFoldDB" id="A0AAI9UL27"/>
<gene>
    <name evidence="2" type="ORF">CMEL01_02075</name>
</gene>
<comment type="caution">
    <text evidence="2">The sequence shown here is derived from an EMBL/GenBank/DDBJ whole genome shotgun (WGS) entry which is preliminary data.</text>
</comment>
<feature type="compositionally biased region" description="Low complexity" evidence="1">
    <location>
        <begin position="43"/>
        <end position="61"/>
    </location>
</feature>
<organism evidence="2 3">
    <name type="scientific">Colletotrichum melonis</name>
    <dbReference type="NCBI Taxonomy" id="1209925"/>
    <lineage>
        <taxon>Eukaryota</taxon>
        <taxon>Fungi</taxon>
        <taxon>Dikarya</taxon>
        <taxon>Ascomycota</taxon>
        <taxon>Pezizomycotina</taxon>
        <taxon>Sordariomycetes</taxon>
        <taxon>Hypocreomycetidae</taxon>
        <taxon>Glomerellales</taxon>
        <taxon>Glomerellaceae</taxon>
        <taxon>Colletotrichum</taxon>
        <taxon>Colletotrichum acutatum species complex</taxon>
    </lineage>
</organism>
<keyword evidence="3" id="KW-1185">Reference proteome</keyword>
<dbReference type="Proteomes" id="UP001239795">
    <property type="component" value="Unassembled WGS sequence"/>
</dbReference>
<evidence type="ECO:0000313" key="2">
    <source>
        <dbReference type="EMBL" id="KAK1459076.1"/>
    </source>
</evidence>
<accession>A0AAI9UL27</accession>
<evidence type="ECO:0000313" key="3">
    <source>
        <dbReference type="Proteomes" id="UP001239795"/>
    </source>
</evidence>
<evidence type="ECO:0000256" key="1">
    <source>
        <dbReference type="SAM" id="MobiDB-lite"/>
    </source>
</evidence>
<protein>
    <submittedName>
        <fullName evidence="2">Uncharacterized protein</fullName>
    </submittedName>
</protein>